<dbReference type="RefSeq" id="XP_053586305.1">
    <property type="nucleotide sequence ID" value="XM_053726728.1"/>
</dbReference>
<comment type="caution">
    <text evidence="1">The sequence shown here is derived from an EMBL/GenBank/DDBJ whole genome shotgun (WGS) entry which is preliminary data.</text>
</comment>
<dbReference type="CTD" id="78774606"/>
<dbReference type="Proteomes" id="UP000483820">
    <property type="component" value="Chromosome III"/>
</dbReference>
<proteinExistence type="predicted"/>
<dbReference type="GeneID" id="78774606"/>
<name>A0A6A5GX09_CAERE</name>
<dbReference type="KEGG" id="crq:GCK72_008256"/>
<evidence type="ECO:0000313" key="1">
    <source>
        <dbReference type="EMBL" id="KAF1760010.1"/>
    </source>
</evidence>
<sequence>MAVTPQMLCPLCAEIFSDKRHVYKHLKYRRFQCGQGGCTRKFYTEDEKVAHCAEEGHRETFKVIMIII</sequence>
<accession>A0A6A5GX09</accession>
<protein>
    <recommendedName>
        <fullName evidence="3">C2H2-type domain-containing protein</fullName>
    </recommendedName>
</protein>
<organism evidence="1 2">
    <name type="scientific">Caenorhabditis remanei</name>
    <name type="common">Caenorhabditis vulgaris</name>
    <dbReference type="NCBI Taxonomy" id="31234"/>
    <lineage>
        <taxon>Eukaryota</taxon>
        <taxon>Metazoa</taxon>
        <taxon>Ecdysozoa</taxon>
        <taxon>Nematoda</taxon>
        <taxon>Chromadorea</taxon>
        <taxon>Rhabditida</taxon>
        <taxon>Rhabditina</taxon>
        <taxon>Rhabditomorpha</taxon>
        <taxon>Rhabditoidea</taxon>
        <taxon>Rhabditidae</taxon>
        <taxon>Peloderinae</taxon>
        <taxon>Caenorhabditis</taxon>
    </lineage>
</organism>
<gene>
    <name evidence="1" type="ORF">GCK72_008256</name>
</gene>
<dbReference type="EMBL" id="WUAV01000003">
    <property type="protein sequence ID" value="KAF1760010.1"/>
    <property type="molecule type" value="Genomic_DNA"/>
</dbReference>
<evidence type="ECO:0008006" key="3">
    <source>
        <dbReference type="Google" id="ProtNLM"/>
    </source>
</evidence>
<evidence type="ECO:0000313" key="2">
    <source>
        <dbReference type="Proteomes" id="UP000483820"/>
    </source>
</evidence>
<reference evidence="1 2" key="1">
    <citation type="submission" date="2019-12" db="EMBL/GenBank/DDBJ databases">
        <title>Chromosome-level assembly of the Caenorhabditis remanei genome.</title>
        <authorList>
            <person name="Teterina A.A."/>
            <person name="Willis J.H."/>
            <person name="Phillips P.C."/>
        </authorList>
    </citation>
    <scope>NUCLEOTIDE SEQUENCE [LARGE SCALE GENOMIC DNA]</scope>
    <source>
        <strain evidence="1 2">PX506</strain>
        <tissue evidence="1">Whole organism</tissue>
    </source>
</reference>
<dbReference type="AlphaFoldDB" id="A0A6A5GX09"/>